<feature type="domain" description="Serine hydroxymethyltransferase-like" evidence="4">
    <location>
        <begin position="2"/>
        <end position="31"/>
    </location>
</feature>
<protein>
    <recommendedName>
        <fullName evidence="4">Serine hydroxymethyltransferase-like domain-containing protein</fullName>
    </recommendedName>
</protein>
<keyword evidence="3" id="KW-0663">Pyridoxal phosphate</keyword>
<dbReference type="InterPro" id="IPR049943">
    <property type="entry name" value="Ser_HO-MeTrfase-like"/>
</dbReference>
<sequence>MENFMSVSVMQAVGSIMTNKYSEGYTGARYYVNVQPLSGSPANFHVHTVLLKPHERIMIFLTVDIFLMTDTKKISATSIFFETMPYRLDESNTGFINYDQICNKQKAILLADMAHISGLVAAGIIPSPFDYADIVTTTTHKSLRGPRGPHNHTITSLAVALKQATTPEYRAYQEQLLGKARRMDPSDLSHGWVATIDALRGGMSETILDGPCHGGHCHRRAPIERGGKRDSHLKLEKIEMPNKE</sequence>
<evidence type="ECO:0000256" key="1">
    <source>
        <dbReference type="ARBA" id="ARBA00001528"/>
    </source>
</evidence>
<dbReference type="GO" id="GO:0004372">
    <property type="term" value="F:glycine hydroxymethyltransferase activity"/>
    <property type="evidence" value="ECO:0007669"/>
    <property type="project" value="UniProtKB-EC"/>
</dbReference>
<dbReference type="InterPro" id="IPR039429">
    <property type="entry name" value="SHMT-like_dom"/>
</dbReference>
<keyword evidence="6" id="KW-1185">Reference proteome</keyword>
<dbReference type="Proteomes" id="UP000298652">
    <property type="component" value="Chromosome 9"/>
</dbReference>
<evidence type="ECO:0000256" key="3">
    <source>
        <dbReference type="ARBA" id="ARBA00022898"/>
    </source>
</evidence>
<dbReference type="PANTHER" id="PTHR11680">
    <property type="entry name" value="SERINE HYDROXYMETHYLTRANSFERASE"/>
    <property type="match status" value="1"/>
</dbReference>
<dbReference type="GO" id="GO:0019264">
    <property type="term" value="P:glycine biosynthetic process from serine"/>
    <property type="evidence" value="ECO:0007669"/>
    <property type="project" value="TreeGrafter"/>
</dbReference>
<dbReference type="InterPro" id="IPR015424">
    <property type="entry name" value="PyrdxlP-dep_Trfase"/>
</dbReference>
<dbReference type="GO" id="GO:0005739">
    <property type="term" value="C:mitochondrion"/>
    <property type="evidence" value="ECO:0007669"/>
    <property type="project" value="TreeGrafter"/>
</dbReference>
<comment type="catalytic activity">
    <reaction evidence="1">
        <text>(6R)-5,10-methylene-5,6,7,8-tetrahydrofolate + glycine + H2O = (6S)-5,6,7,8-tetrahydrofolate + L-serine</text>
        <dbReference type="Rhea" id="RHEA:15481"/>
        <dbReference type="ChEBI" id="CHEBI:15377"/>
        <dbReference type="ChEBI" id="CHEBI:15636"/>
        <dbReference type="ChEBI" id="CHEBI:33384"/>
        <dbReference type="ChEBI" id="CHEBI:57305"/>
        <dbReference type="ChEBI" id="CHEBI:57453"/>
        <dbReference type="EC" id="2.1.2.1"/>
    </reaction>
</comment>
<reference evidence="5" key="1">
    <citation type="submission" date="2019-03" db="EMBL/GenBank/DDBJ databases">
        <title>WGS assembly of Setaria viridis.</title>
        <authorList>
            <person name="Huang P."/>
            <person name="Jenkins J."/>
            <person name="Grimwood J."/>
            <person name="Barry K."/>
            <person name="Healey A."/>
            <person name="Mamidi S."/>
            <person name="Sreedasyam A."/>
            <person name="Shu S."/>
            <person name="Feldman M."/>
            <person name="Wu J."/>
            <person name="Yu Y."/>
            <person name="Chen C."/>
            <person name="Johnson J."/>
            <person name="Rokhsar D."/>
            <person name="Baxter I."/>
            <person name="Schmutz J."/>
            <person name="Brutnell T."/>
            <person name="Kellogg E."/>
        </authorList>
    </citation>
    <scope>NUCLEOTIDE SEQUENCE [LARGE SCALE GENOMIC DNA]</scope>
</reference>
<dbReference type="EMBL" id="CM016560">
    <property type="protein sequence ID" value="TKV94751.1"/>
    <property type="molecule type" value="Genomic_DNA"/>
</dbReference>
<comment type="cofactor">
    <cofactor evidence="2">
        <name>pyridoxal 5'-phosphate</name>
        <dbReference type="ChEBI" id="CHEBI:597326"/>
    </cofactor>
</comment>
<evidence type="ECO:0000259" key="4">
    <source>
        <dbReference type="Pfam" id="PF00464"/>
    </source>
</evidence>
<dbReference type="AlphaFoldDB" id="A0A4U6T192"/>
<gene>
    <name evidence="5" type="ORF">SEVIR_9G316200v2</name>
</gene>
<dbReference type="Gramene" id="TKV94751">
    <property type="protein sequence ID" value="TKV94751"/>
    <property type="gene ID" value="SEVIR_9G316200v2"/>
</dbReference>
<accession>A0A4U6T192</accession>
<dbReference type="UniPathway" id="UPA00193"/>
<dbReference type="Gene3D" id="3.40.640.10">
    <property type="entry name" value="Type I PLP-dependent aspartate aminotransferase-like (Major domain)"/>
    <property type="match status" value="2"/>
</dbReference>
<dbReference type="InterPro" id="IPR015421">
    <property type="entry name" value="PyrdxlP-dep_Trfase_major"/>
</dbReference>
<proteinExistence type="predicted"/>
<name>A0A4U6T192_SETVI</name>
<organism evidence="5 6">
    <name type="scientific">Setaria viridis</name>
    <name type="common">Green bristlegrass</name>
    <name type="synonym">Setaria italica subsp. viridis</name>
    <dbReference type="NCBI Taxonomy" id="4556"/>
    <lineage>
        <taxon>Eukaryota</taxon>
        <taxon>Viridiplantae</taxon>
        <taxon>Streptophyta</taxon>
        <taxon>Embryophyta</taxon>
        <taxon>Tracheophyta</taxon>
        <taxon>Spermatophyta</taxon>
        <taxon>Magnoliopsida</taxon>
        <taxon>Liliopsida</taxon>
        <taxon>Poales</taxon>
        <taxon>Poaceae</taxon>
        <taxon>PACMAD clade</taxon>
        <taxon>Panicoideae</taxon>
        <taxon>Panicodae</taxon>
        <taxon>Paniceae</taxon>
        <taxon>Cenchrinae</taxon>
        <taxon>Setaria</taxon>
    </lineage>
</organism>
<dbReference type="GO" id="GO:0030170">
    <property type="term" value="F:pyridoxal phosphate binding"/>
    <property type="evidence" value="ECO:0007669"/>
    <property type="project" value="TreeGrafter"/>
</dbReference>
<evidence type="ECO:0000313" key="5">
    <source>
        <dbReference type="EMBL" id="TKV94751.1"/>
    </source>
</evidence>
<dbReference type="GO" id="GO:0035999">
    <property type="term" value="P:tetrahydrofolate interconversion"/>
    <property type="evidence" value="ECO:0007669"/>
    <property type="project" value="UniProtKB-UniPathway"/>
</dbReference>
<dbReference type="SUPFAM" id="SSF53383">
    <property type="entry name" value="PLP-dependent transferases"/>
    <property type="match status" value="1"/>
</dbReference>
<feature type="domain" description="Serine hydroxymethyltransferase-like" evidence="4">
    <location>
        <begin position="100"/>
        <end position="148"/>
    </location>
</feature>
<dbReference type="PANTHER" id="PTHR11680:SF28">
    <property type="entry name" value="SERINE HYDROXYMETHYLTRANSFERASE, MITOCHONDRIAL"/>
    <property type="match status" value="1"/>
</dbReference>
<evidence type="ECO:0000313" key="6">
    <source>
        <dbReference type="Proteomes" id="UP000298652"/>
    </source>
</evidence>
<evidence type="ECO:0000256" key="2">
    <source>
        <dbReference type="ARBA" id="ARBA00001933"/>
    </source>
</evidence>
<dbReference type="Pfam" id="PF00464">
    <property type="entry name" value="SHMT"/>
    <property type="match status" value="2"/>
</dbReference>